<dbReference type="PANTHER" id="PTHR33608">
    <property type="entry name" value="BLL2464 PROTEIN"/>
    <property type="match status" value="1"/>
</dbReference>
<dbReference type="AlphaFoldDB" id="A0A7G5XMY7"/>
<dbReference type="Proteomes" id="UP000515344">
    <property type="component" value="Chromosome"/>
</dbReference>
<sequence>MFTGEYHSAFKGQGMSYKEVREYQPGDDIRFIDWNVSARYAHPYSKVFEEEREQSVFLLIDNSASISFGTHLQRKKDLVTELAAVLAFSAVNNNDKVGAILFGDKVQRFIAPKKAKQHTLYIVREMLSNDAASKQTNYIDAFRMFNNVCRRKSICFLISDFLGKGYEDALRVACKKHDVIGIKIYDQLDMRLPDAGLLQVADAETGEQRWIDTSSSLVRFEYEKDFHKHNDHVKDVFRRSGADLLHMRAGDDYVKVLQKFFINRSR</sequence>
<gene>
    <name evidence="2" type="ORF">H4075_18885</name>
</gene>
<dbReference type="Gene3D" id="3.40.50.410">
    <property type="entry name" value="von Willebrand factor, type A domain"/>
    <property type="match status" value="1"/>
</dbReference>
<dbReference type="KEGG" id="lacs:H4075_18885"/>
<evidence type="ECO:0000259" key="1">
    <source>
        <dbReference type="Pfam" id="PF01882"/>
    </source>
</evidence>
<keyword evidence="3" id="KW-1185">Reference proteome</keyword>
<dbReference type="InterPro" id="IPR036465">
    <property type="entry name" value="vWFA_dom_sf"/>
</dbReference>
<dbReference type="EMBL" id="CP060007">
    <property type="protein sequence ID" value="QNA46840.1"/>
    <property type="molecule type" value="Genomic_DNA"/>
</dbReference>
<proteinExistence type="predicted"/>
<evidence type="ECO:0000313" key="3">
    <source>
        <dbReference type="Proteomes" id="UP000515344"/>
    </source>
</evidence>
<name>A0A7G5XMY7_9BACT</name>
<evidence type="ECO:0000313" key="2">
    <source>
        <dbReference type="EMBL" id="QNA46840.1"/>
    </source>
</evidence>
<protein>
    <submittedName>
        <fullName evidence="2">DUF58 domain-containing protein</fullName>
    </submittedName>
</protein>
<dbReference type="PANTHER" id="PTHR33608:SF6">
    <property type="entry name" value="BLL2464 PROTEIN"/>
    <property type="match status" value="1"/>
</dbReference>
<accession>A0A7G5XMY7</accession>
<dbReference type="SUPFAM" id="SSF53300">
    <property type="entry name" value="vWA-like"/>
    <property type="match status" value="1"/>
</dbReference>
<dbReference type="InterPro" id="IPR002881">
    <property type="entry name" value="DUF58"/>
</dbReference>
<dbReference type="Pfam" id="PF01882">
    <property type="entry name" value="DUF58"/>
    <property type="match status" value="1"/>
</dbReference>
<feature type="domain" description="DUF58" evidence="1">
    <location>
        <begin position="19"/>
        <end position="230"/>
    </location>
</feature>
<organism evidence="2 3">
    <name type="scientific">Lacibacter sediminis</name>
    <dbReference type="NCBI Taxonomy" id="2760713"/>
    <lineage>
        <taxon>Bacteria</taxon>
        <taxon>Pseudomonadati</taxon>
        <taxon>Bacteroidota</taxon>
        <taxon>Chitinophagia</taxon>
        <taxon>Chitinophagales</taxon>
        <taxon>Chitinophagaceae</taxon>
        <taxon>Lacibacter</taxon>
    </lineage>
</organism>
<reference evidence="3" key="1">
    <citation type="submission" date="2020-08" db="EMBL/GenBank/DDBJ databases">
        <title>Lacibacter sp. S13-6-6 genome sequencing.</title>
        <authorList>
            <person name="Jin L."/>
        </authorList>
    </citation>
    <scope>NUCLEOTIDE SEQUENCE [LARGE SCALE GENOMIC DNA]</scope>
    <source>
        <strain evidence="3">S13-6-6</strain>
    </source>
</reference>